<accession>A0A832T8I4</accession>
<dbReference type="Gene3D" id="1.20.58.2140">
    <property type="match status" value="1"/>
</dbReference>
<dbReference type="SUPFAM" id="SSF74784">
    <property type="entry name" value="Translin"/>
    <property type="match status" value="1"/>
</dbReference>
<keyword evidence="1" id="KW-0479">Metal-binding</keyword>
<dbReference type="AlphaFoldDB" id="A0A832T8I4"/>
<keyword evidence="2" id="KW-0175">Coiled coil</keyword>
<protein>
    <submittedName>
        <fullName evidence="3">Haloacid dehalogenase</fullName>
    </submittedName>
</protein>
<feature type="coiled-coil region" evidence="2">
    <location>
        <begin position="3"/>
        <end position="74"/>
    </location>
</feature>
<dbReference type="NCBIfam" id="NF011161">
    <property type="entry name" value="PRK14562.1-6"/>
    <property type="match status" value="1"/>
</dbReference>
<dbReference type="OMA" id="TTDMVRG"/>
<dbReference type="InterPro" id="IPR036081">
    <property type="entry name" value="Translin_sf"/>
</dbReference>
<dbReference type="Pfam" id="PF01997">
    <property type="entry name" value="Translin"/>
    <property type="match status" value="1"/>
</dbReference>
<evidence type="ECO:0000256" key="1">
    <source>
        <dbReference type="PIRSR" id="PIRSR602848-1"/>
    </source>
</evidence>
<dbReference type="Proteomes" id="UP000617544">
    <property type="component" value="Unassembled WGS sequence"/>
</dbReference>
<organism evidence="3 4">
    <name type="scientific">Pyrococcus horikoshii</name>
    <dbReference type="NCBI Taxonomy" id="53953"/>
    <lineage>
        <taxon>Archaea</taxon>
        <taxon>Methanobacteriati</taxon>
        <taxon>Methanobacteriota</taxon>
        <taxon>Thermococci</taxon>
        <taxon>Thermococcales</taxon>
        <taxon>Thermococcaceae</taxon>
        <taxon>Pyrococcus</taxon>
    </lineage>
</organism>
<dbReference type="RefSeq" id="WP_010884756.1">
    <property type="nucleotide sequence ID" value="NZ_DUJN01000003.1"/>
</dbReference>
<evidence type="ECO:0000313" key="4">
    <source>
        <dbReference type="Proteomes" id="UP000617544"/>
    </source>
</evidence>
<dbReference type="InterPro" id="IPR002848">
    <property type="entry name" value="Translin_fam"/>
</dbReference>
<dbReference type="GO" id="GO:0046872">
    <property type="term" value="F:metal ion binding"/>
    <property type="evidence" value="ECO:0007669"/>
    <property type="project" value="UniProtKB-KW"/>
</dbReference>
<dbReference type="PANTHER" id="PTHR10741">
    <property type="entry name" value="TRANSLIN AND TRANSLIN ASSOCIATED PROTEIN X"/>
    <property type="match status" value="1"/>
</dbReference>
<dbReference type="EMBL" id="DUJN01000003">
    <property type="protein sequence ID" value="HII60824.1"/>
    <property type="molecule type" value="Genomic_DNA"/>
</dbReference>
<feature type="binding site" evidence="1">
    <location>
        <position position="125"/>
    </location>
    <ligand>
        <name>Mg(2+)</name>
        <dbReference type="ChEBI" id="CHEBI:18420"/>
    </ligand>
</feature>
<gene>
    <name evidence="3" type="ORF">HA331_03535</name>
</gene>
<reference evidence="3" key="1">
    <citation type="journal article" date="2020" name="bioRxiv">
        <title>A rank-normalized archaeal taxonomy based on genome phylogeny resolves widespread incomplete and uneven classifications.</title>
        <authorList>
            <person name="Rinke C."/>
            <person name="Chuvochina M."/>
            <person name="Mussig A.J."/>
            <person name="Chaumeil P.-A."/>
            <person name="Waite D.W."/>
            <person name="Whitman W.B."/>
            <person name="Parks D.H."/>
            <person name="Hugenholtz P."/>
        </authorList>
    </citation>
    <scope>NUCLEOTIDE SEQUENCE</scope>
    <source>
        <strain evidence="3">UBA8834</strain>
    </source>
</reference>
<sequence>MKINEVIARIKEVLDEKDAIREEALQITREIVRLSGDAIKAMHREDMELARERLEKASLLIEELKKKLKEHEDLYYSGYVQTANQEFVEATLLYRYLTNKDFPSFEELGVPPQDYILGIGDFIGELRRHFLINLMQGKLDVAEDIYKFMENVYEELMTLEYPKGLVNIRQKQDQARYILEKTLEDLTRAKINRSVEEKIEGFLNVREDSKYSEKTE</sequence>
<evidence type="ECO:0000256" key="2">
    <source>
        <dbReference type="SAM" id="Coils"/>
    </source>
</evidence>
<proteinExistence type="predicted"/>
<dbReference type="CDD" id="cd14820">
    <property type="entry name" value="TRAX"/>
    <property type="match status" value="1"/>
</dbReference>
<evidence type="ECO:0000313" key="3">
    <source>
        <dbReference type="EMBL" id="HII60824.1"/>
    </source>
</evidence>
<feature type="binding site" evidence="1">
    <location>
        <position position="89"/>
    </location>
    <ligand>
        <name>Mg(2+)</name>
        <dbReference type="ChEBI" id="CHEBI:18420"/>
    </ligand>
</feature>
<dbReference type="GeneID" id="1442991"/>
<dbReference type="GO" id="GO:0043565">
    <property type="term" value="F:sequence-specific DNA binding"/>
    <property type="evidence" value="ECO:0007669"/>
    <property type="project" value="InterPro"/>
</dbReference>
<keyword evidence="1" id="KW-0460">Magnesium</keyword>
<comment type="caution">
    <text evidence="3">The sequence shown here is derived from an EMBL/GenBank/DDBJ whole genome shotgun (WGS) entry which is preliminary data.</text>
</comment>
<name>A0A832T8I4_PYRHR</name>